<keyword evidence="2 5" id="KW-0349">Heme</keyword>
<keyword evidence="3 5" id="KW-0479">Metal-binding</keyword>
<dbReference type="AlphaFoldDB" id="A0A1H8F4I7"/>
<reference evidence="6 7" key="1">
    <citation type="submission" date="2016-10" db="EMBL/GenBank/DDBJ databases">
        <authorList>
            <person name="de Groot N.N."/>
        </authorList>
    </citation>
    <scope>NUCLEOTIDE SEQUENCE [LARGE SCALE GENOMIC DNA]</scope>
    <source>
        <strain evidence="6 7">558</strain>
    </source>
</reference>
<protein>
    <submittedName>
        <fullName evidence="6">Hemoglobin</fullName>
    </submittedName>
</protein>
<dbReference type="STRING" id="77097.SAMN04490369_100629"/>
<dbReference type="CDD" id="cd00454">
    <property type="entry name" value="TrHb1_N"/>
    <property type="match status" value="1"/>
</dbReference>
<keyword evidence="1" id="KW-0813">Transport</keyword>
<evidence type="ECO:0000256" key="5">
    <source>
        <dbReference type="PIRSR" id="PIRSR601486-1"/>
    </source>
</evidence>
<dbReference type="SUPFAM" id="SSF46458">
    <property type="entry name" value="Globin-like"/>
    <property type="match status" value="1"/>
</dbReference>
<proteinExistence type="predicted"/>
<dbReference type="GO" id="GO:0046872">
    <property type="term" value="F:metal ion binding"/>
    <property type="evidence" value="ECO:0007669"/>
    <property type="project" value="UniProtKB-KW"/>
</dbReference>
<sequence length="180" mass="20026">MKASRRCVVRQNGSCQVTERNAQFLLLRYLGTELKSTSRSLLMTSAFIGALLLTGCAQHHQHATLYERIGGQPTIEAVVENLLYRIADDEEIVSYFANNNIDLFAASLASQLCDVSDGPCQYKGPPMDRAHQTMGITDAHFNRVVEYLDAAMVEEGVPLAARNDMLGRLAPMYKDVMRLQ</sequence>
<dbReference type="EMBL" id="FODB01000006">
    <property type="protein sequence ID" value="SEN25948.1"/>
    <property type="molecule type" value="Genomic_DNA"/>
</dbReference>
<evidence type="ECO:0000313" key="6">
    <source>
        <dbReference type="EMBL" id="SEN25948.1"/>
    </source>
</evidence>
<name>A0A1H8F4I7_9GAMM</name>
<dbReference type="InterPro" id="IPR001486">
    <property type="entry name" value="Hemoglobin_trunc"/>
</dbReference>
<evidence type="ECO:0000313" key="7">
    <source>
        <dbReference type="Proteomes" id="UP000199493"/>
    </source>
</evidence>
<evidence type="ECO:0000256" key="3">
    <source>
        <dbReference type="ARBA" id="ARBA00022723"/>
    </source>
</evidence>
<gene>
    <name evidence="6" type="ORF">SAMN04490369_100629</name>
</gene>
<evidence type="ECO:0000256" key="2">
    <source>
        <dbReference type="ARBA" id="ARBA00022617"/>
    </source>
</evidence>
<dbReference type="GO" id="GO:0020037">
    <property type="term" value="F:heme binding"/>
    <property type="evidence" value="ECO:0007669"/>
    <property type="project" value="InterPro"/>
</dbReference>
<feature type="binding site" description="distal binding residue" evidence="5">
    <location>
        <position position="131"/>
    </location>
    <ligand>
        <name>heme</name>
        <dbReference type="ChEBI" id="CHEBI:30413"/>
    </ligand>
    <ligandPart>
        <name>Fe</name>
        <dbReference type="ChEBI" id="CHEBI:18248"/>
    </ligandPart>
</feature>
<keyword evidence="4 5" id="KW-0408">Iron</keyword>
<accession>A0A1H8F4I7</accession>
<dbReference type="Pfam" id="PF01152">
    <property type="entry name" value="Bac_globin"/>
    <property type="match status" value="1"/>
</dbReference>
<dbReference type="GO" id="GO:0019825">
    <property type="term" value="F:oxygen binding"/>
    <property type="evidence" value="ECO:0007669"/>
    <property type="project" value="InterPro"/>
</dbReference>
<dbReference type="InterPro" id="IPR009050">
    <property type="entry name" value="Globin-like_sf"/>
</dbReference>
<dbReference type="Gene3D" id="1.10.490.10">
    <property type="entry name" value="Globins"/>
    <property type="match status" value="1"/>
</dbReference>
<organism evidence="6 7">
    <name type="scientific">Vreelandella aquamarina</name>
    <dbReference type="NCBI Taxonomy" id="77097"/>
    <lineage>
        <taxon>Bacteria</taxon>
        <taxon>Pseudomonadati</taxon>
        <taxon>Pseudomonadota</taxon>
        <taxon>Gammaproteobacteria</taxon>
        <taxon>Oceanospirillales</taxon>
        <taxon>Halomonadaceae</taxon>
        <taxon>Vreelandella</taxon>
    </lineage>
</organism>
<evidence type="ECO:0000256" key="1">
    <source>
        <dbReference type="ARBA" id="ARBA00022448"/>
    </source>
</evidence>
<dbReference type="Proteomes" id="UP000199493">
    <property type="component" value="Unassembled WGS sequence"/>
</dbReference>
<evidence type="ECO:0000256" key="4">
    <source>
        <dbReference type="ARBA" id="ARBA00023004"/>
    </source>
</evidence>
<dbReference type="InterPro" id="IPR012292">
    <property type="entry name" value="Globin/Proto"/>
</dbReference>